<gene>
    <name evidence="4" type="ORF">OSTLU_25858</name>
</gene>
<dbReference type="Proteomes" id="UP000001568">
    <property type="component" value="Chromosome 20"/>
</dbReference>
<proteinExistence type="predicted"/>
<evidence type="ECO:0000313" key="5">
    <source>
        <dbReference type="Proteomes" id="UP000001568"/>
    </source>
</evidence>
<dbReference type="RefSeq" id="XP_001422699.1">
    <property type="nucleotide sequence ID" value="XM_001422662.1"/>
</dbReference>
<dbReference type="GeneID" id="5006756"/>
<dbReference type="GO" id="GO:0060285">
    <property type="term" value="P:cilium-dependent cell motility"/>
    <property type="evidence" value="ECO:0007669"/>
    <property type="project" value="TreeGrafter"/>
</dbReference>
<dbReference type="GO" id="GO:0005930">
    <property type="term" value="C:axoneme"/>
    <property type="evidence" value="ECO:0007669"/>
    <property type="project" value="InterPro"/>
</dbReference>
<feature type="compositionally biased region" description="Basic residues" evidence="3">
    <location>
        <begin position="738"/>
        <end position="751"/>
    </location>
</feature>
<dbReference type="OrthoDB" id="10259720at2759"/>
<evidence type="ECO:0000256" key="2">
    <source>
        <dbReference type="SAM" id="Coils"/>
    </source>
</evidence>
<dbReference type="EMBL" id="CP000600">
    <property type="protein sequence ID" value="ABP01016.1"/>
    <property type="molecule type" value="Genomic_DNA"/>
</dbReference>
<sequence length="861" mass="97525">MREHAREVMKEMDGVRERARGAREALESEKHLALLDRANRERAVSARARYEKLTTTQNERFDEYSRRAEAYERALSRLRLRTENADVVRDIVHDRLADEERDLDALREYEAEDDRVLKTLEAALSKVSHEVHKSQSDAEDAASTRAALAGELQRVQKSLKDAHARQIELNEELAKANVTLSDRQGLIKRTMRVKDQTSTALEDKQANLRELKETAKRIELLNKASQSKVTVKEQLLRRKTEKCQALKSDLTSSTQALETATHMRRAAARGAECAKARRCEAEETLKAHCYARDEKSRQVNKAQKTLDDECAALMTSERCLRELQEAHDQEESTLRDVQTALERDKDDLLDVSKTLHDQKNSQCRLEVELNGAMMQSKNLREKEHALQAKILKQRELIYTTSLQLQHLERKTSRLEGVRSNEESEKLEALIESLRLELEEREREHVALVAETKENEYKVERTRLEMDARCEQTLNAAHARSTLEVEAEGSERHERSVLDGMEYLQVELDELRLQLARRHRVLFLSSGQAQELTDRKKQIIGELETQYESLSDEHRSLLAHLTTLQQDAHAAIMDLNHREQRLDHLRSRYDVVRAKSPYGEGVAIDEQKDIYAIIERQRDELVVERKELSGLIHSAECEVESMRQILEDAELSNSSLRAKLVHPTKDVKGASREEWMKTEAALEKLQTENDALVRMRERAAELSNALTKLKTTLANAVDEHNALSNDVDAAQHTHDSAMRKYKSQKSKLRRSRTAAESAVAAYRAAIGLTSEDPVTVAEQRVRAQRLKESIHKANEIVRGSVTSQALKTVPDSDASSIALSPTSSLTSFFTFASSTTCSSVASVSSVSSSPTSAGSSVVVADA</sequence>
<feature type="coiled-coil region" evidence="2">
    <location>
        <begin position="404"/>
        <end position="450"/>
    </location>
</feature>
<protein>
    <submittedName>
        <fullName evidence="4">Uncharacterized protein</fullName>
    </submittedName>
</protein>
<name>A4SB17_OSTLU</name>
<evidence type="ECO:0000313" key="4">
    <source>
        <dbReference type="EMBL" id="ABP01016.1"/>
    </source>
</evidence>
<dbReference type="KEGG" id="olu:OSTLU_25858"/>
<dbReference type="HOGENOM" id="CLU_010983_0_0_1"/>
<dbReference type="InterPro" id="IPR033290">
    <property type="entry name" value="CCDC39"/>
</dbReference>
<organism evidence="4 5">
    <name type="scientific">Ostreococcus lucimarinus (strain CCE9901)</name>
    <dbReference type="NCBI Taxonomy" id="436017"/>
    <lineage>
        <taxon>Eukaryota</taxon>
        <taxon>Viridiplantae</taxon>
        <taxon>Chlorophyta</taxon>
        <taxon>Mamiellophyceae</taxon>
        <taxon>Mamiellales</taxon>
        <taxon>Bathycoccaceae</taxon>
        <taxon>Ostreococcus</taxon>
    </lineage>
</organism>
<evidence type="ECO:0000256" key="3">
    <source>
        <dbReference type="SAM" id="MobiDB-lite"/>
    </source>
</evidence>
<dbReference type="GO" id="GO:0036159">
    <property type="term" value="P:inner dynein arm assembly"/>
    <property type="evidence" value="ECO:0007669"/>
    <property type="project" value="InterPro"/>
</dbReference>
<feature type="region of interest" description="Disordered" evidence="3">
    <location>
        <begin position="732"/>
        <end position="751"/>
    </location>
</feature>
<dbReference type="Pfam" id="PF24161">
    <property type="entry name" value="CCDC39"/>
    <property type="match status" value="1"/>
</dbReference>
<feature type="coiled-coil region" evidence="2">
    <location>
        <begin position="152"/>
        <end position="228"/>
    </location>
</feature>
<dbReference type="GO" id="GO:0005576">
    <property type="term" value="C:extracellular region"/>
    <property type="evidence" value="ECO:0007669"/>
    <property type="project" value="GOC"/>
</dbReference>
<dbReference type="GO" id="GO:0060287">
    <property type="term" value="P:epithelial cilium movement involved in determination of left/right asymmetry"/>
    <property type="evidence" value="ECO:0007669"/>
    <property type="project" value="TreeGrafter"/>
</dbReference>
<dbReference type="AlphaFoldDB" id="A4SB17"/>
<dbReference type="Gramene" id="ABP01016">
    <property type="protein sequence ID" value="ABP01016"/>
    <property type="gene ID" value="OSTLU_25858"/>
</dbReference>
<dbReference type="eggNOG" id="ENOG502RVGA">
    <property type="taxonomic scope" value="Eukaryota"/>
</dbReference>
<dbReference type="PANTHER" id="PTHR18962:SF0">
    <property type="entry name" value="COILED-COIL DOMAIN-CONTAINING PROTEIN 39"/>
    <property type="match status" value="1"/>
</dbReference>
<keyword evidence="1 2" id="KW-0175">Coiled coil</keyword>
<dbReference type="PANTHER" id="PTHR18962">
    <property type="entry name" value="COILED-COIL DOMAIN-CONTAINING PROTEIN 39"/>
    <property type="match status" value="1"/>
</dbReference>
<reference evidence="4 5" key="1">
    <citation type="journal article" date="2007" name="Proc. Natl. Acad. Sci. U.S.A.">
        <title>The tiny eukaryote Ostreococcus provides genomic insights into the paradox of plankton speciation.</title>
        <authorList>
            <person name="Palenik B."/>
            <person name="Grimwood J."/>
            <person name="Aerts A."/>
            <person name="Rouze P."/>
            <person name="Salamov A."/>
            <person name="Putnam N."/>
            <person name="Dupont C."/>
            <person name="Jorgensen R."/>
            <person name="Derelle E."/>
            <person name="Rombauts S."/>
            <person name="Zhou K."/>
            <person name="Otillar R."/>
            <person name="Merchant S.S."/>
            <person name="Podell S."/>
            <person name="Gaasterland T."/>
            <person name="Napoli C."/>
            <person name="Gendler K."/>
            <person name="Manuell A."/>
            <person name="Tai V."/>
            <person name="Vallon O."/>
            <person name="Piganeau G."/>
            <person name="Jancek S."/>
            <person name="Heijde M."/>
            <person name="Jabbari K."/>
            <person name="Bowler C."/>
            <person name="Lohr M."/>
            <person name="Robbens S."/>
            <person name="Werner G."/>
            <person name="Dubchak I."/>
            <person name="Pazour G.J."/>
            <person name="Ren Q."/>
            <person name="Paulsen I."/>
            <person name="Delwiche C."/>
            <person name="Schmutz J."/>
            <person name="Rokhsar D."/>
            <person name="Van de Peer Y."/>
            <person name="Moreau H."/>
            <person name="Grigoriev I.V."/>
        </authorList>
    </citation>
    <scope>NUCLEOTIDE SEQUENCE [LARGE SCALE GENOMIC DNA]</scope>
    <source>
        <strain evidence="4 5">CCE9901</strain>
    </source>
</reference>
<accession>A4SB17</accession>
<evidence type="ECO:0000256" key="1">
    <source>
        <dbReference type="ARBA" id="ARBA00023054"/>
    </source>
</evidence>
<feature type="coiled-coil region" evidence="2">
    <location>
        <begin position="631"/>
        <end position="732"/>
    </location>
</feature>
<dbReference type="STRING" id="436017.A4SB17"/>
<keyword evidence="5" id="KW-1185">Reference proteome</keyword>
<dbReference type="OMA" id="MRKYKSQ"/>